<dbReference type="AlphaFoldDB" id="A0A916LFM7"/>
<dbReference type="EMBL" id="CSBK01002995">
    <property type="protein sequence ID" value="CPA46634.1"/>
    <property type="molecule type" value="Genomic_DNA"/>
</dbReference>
<name>A0A916LFM7_MYCTX</name>
<gene>
    <name evidence="1" type="ORF">ERS007739_04624</name>
</gene>
<evidence type="ECO:0000313" key="2">
    <source>
        <dbReference type="Proteomes" id="UP000039021"/>
    </source>
</evidence>
<reference evidence="2" key="1">
    <citation type="submission" date="2015-03" db="EMBL/GenBank/DDBJ databases">
        <authorList>
            <consortium name="Pathogen Informatics"/>
        </authorList>
    </citation>
    <scope>NUCLEOTIDE SEQUENCE [LARGE SCALE GENOMIC DNA]</scope>
    <source>
        <strain evidence="2">N09902308</strain>
    </source>
</reference>
<organism evidence="1 2">
    <name type="scientific">Mycobacterium tuberculosis</name>
    <dbReference type="NCBI Taxonomy" id="1773"/>
    <lineage>
        <taxon>Bacteria</taxon>
        <taxon>Bacillati</taxon>
        <taxon>Actinomycetota</taxon>
        <taxon>Actinomycetes</taxon>
        <taxon>Mycobacteriales</taxon>
        <taxon>Mycobacteriaceae</taxon>
        <taxon>Mycobacterium</taxon>
        <taxon>Mycobacterium tuberculosis complex</taxon>
    </lineage>
</organism>
<comment type="caution">
    <text evidence="1">The sequence shown here is derived from an EMBL/GenBank/DDBJ whole genome shotgun (WGS) entry which is preliminary data.</text>
</comment>
<protein>
    <submittedName>
        <fullName evidence="1">Uncharacterized protein</fullName>
    </submittedName>
</protein>
<accession>A0A916LFM7</accession>
<evidence type="ECO:0000313" key="1">
    <source>
        <dbReference type="EMBL" id="CPA46634.1"/>
    </source>
</evidence>
<sequence length="36" mass="3646">MASSLSTTVCTEPTTKVFSARYSGVTSSSGTDGLCL</sequence>
<proteinExistence type="predicted"/>
<dbReference type="Proteomes" id="UP000039021">
    <property type="component" value="Unassembled WGS sequence"/>
</dbReference>